<dbReference type="RefSeq" id="WP_228416646.1">
    <property type="nucleotide sequence ID" value="NZ_CP081135.1"/>
</dbReference>
<evidence type="ECO:0000313" key="1">
    <source>
        <dbReference type="EMBL" id="UEL48577.1"/>
    </source>
</evidence>
<dbReference type="GO" id="GO:0047355">
    <property type="term" value="F:CDP-glycerol glycerophosphotransferase activity"/>
    <property type="evidence" value="ECO:0007669"/>
    <property type="project" value="InterPro"/>
</dbReference>
<dbReference type="InterPro" id="IPR019734">
    <property type="entry name" value="TPR_rpt"/>
</dbReference>
<dbReference type="KEGG" id="tem:JW646_03745"/>
<protein>
    <submittedName>
        <fullName evidence="1">CDP-glycerol glycerophosphotransferase family protein</fullName>
    </submittedName>
</protein>
<accession>A0AAX2ZLU4</accession>
<organism evidence="1 2">
    <name type="scientific">Terrisporobacter hibernicus</name>
    <dbReference type="NCBI Taxonomy" id="2813371"/>
    <lineage>
        <taxon>Bacteria</taxon>
        <taxon>Bacillati</taxon>
        <taxon>Bacillota</taxon>
        <taxon>Clostridia</taxon>
        <taxon>Peptostreptococcales</taxon>
        <taxon>Peptostreptococcaceae</taxon>
        <taxon>Terrisporobacter</taxon>
    </lineage>
</organism>
<proteinExistence type="predicted"/>
<sequence length="612" mass="71735">MNIINEIKKLIVNNKIEQAFELIIENENTLSNNSEYWNLRGMLCYKIQEYNLAINCYIKSIDIENDFLDSYFNLIYIYIITDQKMKAALYSGLALKYSDDINFENELVSVFEDDLLAREYINIIKKVKSDDSINYKNLSFVKYLATMFDDIDEEYINRIYKNNVDKSWAFLKDDLILTNNKIIKLEDFIKSRDNINFDMIIKYDINYIKTTRYIASKGIKKCFIMVENNKVWDLIEINSKDMESLKNEDYKKTITLNKFNAADSNVYALIKYMPQKYKEKYKLNIINGRDVLSLENVVKVPLKSRVTVSGFNTFTHYPKFTYNIDVGHGDVVFKACGLMDKKNKQFAFTPEEYQSIDKICVISNMTMLIKSSFSAIPEDKYDITGNPRTDILLLENGRKNLQKLLGISLENKKIIFNMPTFHVHENTNTASGSRELDDSIKIKNFDYEDFNKFLDENNMICISKVHHGEERTITSKTKGRKLDNMIFISNEDLDKAQLDLYEILNAADMLITDYSSIYGDFLFMDKPTIFVNTDIDIYEKERGIVLQPYDFWAAGPKVNNQVELTKEIINCSNDTSYYKKERNTIRDIFYYYKDGKSSIRVWESIDNVINKI</sequence>
<dbReference type="InterPro" id="IPR007554">
    <property type="entry name" value="Glycerophosphate_synth"/>
</dbReference>
<name>A0AAX2ZLU4_9FIRM</name>
<dbReference type="Pfam" id="PF04464">
    <property type="entry name" value="Glyphos_transf"/>
    <property type="match status" value="1"/>
</dbReference>
<evidence type="ECO:0000313" key="2">
    <source>
        <dbReference type="Proteomes" id="UP001198983"/>
    </source>
</evidence>
<dbReference type="Proteomes" id="UP001198983">
    <property type="component" value="Chromosome"/>
</dbReference>
<dbReference type="PANTHER" id="PTHR37316:SF3">
    <property type="entry name" value="TEICHOIC ACID GLYCEROL-PHOSPHATE TRANSFERASE"/>
    <property type="match status" value="1"/>
</dbReference>
<dbReference type="InterPro" id="IPR011990">
    <property type="entry name" value="TPR-like_helical_dom_sf"/>
</dbReference>
<dbReference type="GO" id="GO:0016020">
    <property type="term" value="C:membrane"/>
    <property type="evidence" value="ECO:0007669"/>
    <property type="project" value="InterPro"/>
</dbReference>
<dbReference type="InterPro" id="IPR051612">
    <property type="entry name" value="Teichoic_Acid_Biosynth"/>
</dbReference>
<dbReference type="InterPro" id="IPR043148">
    <property type="entry name" value="TagF_C"/>
</dbReference>
<dbReference type="SMART" id="SM00028">
    <property type="entry name" value="TPR"/>
    <property type="match status" value="1"/>
</dbReference>
<dbReference type="SUPFAM" id="SSF53756">
    <property type="entry name" value="UDP-Glycosyltransferase/glycogen phosphorylase"/>
    <property type="match status" value="1"/>
</dbReference>
<gene>
    <name evidence="1" type="ORF">JW646_03745</name>
</gene>
<dbReference type="EMBL" id="CP081135">
    <property type="protein sequence ID" value="UEL48577.1"/>
    <property type="molecule type" value="Genomic_DNA"/>
</dbReference>
<dbReference type="AlphaFoldDB" id="A0AAX2ZLU4"/>
<keyword evidence="2" id="KW-1185">Reference proteome</keyword>
<dbReference type="Gene3D" id="3.40.50.12580">
    <property type="match status" value="1"/>
</dbReference>
<dbReference type="Gene3D" id="1.25.40.10">
    <property type="entry name" value="Tetratricopeptide repeat domain"/>
    <property type="match status" value="1"/>
</dbReference>
<dbReference type="SUPFAM" id="SSF48452">
    <property type="entry name" value="TPR-like"/>
    <property type="match status" value="1"/>
</dbReference>
<reference evidence="1 2" key="1">
    <citation type="journal article" date="2023" name="Int. J. Syst. Evol. Microbiol.">
        <title>Terrisporobacter hibernicus sp. nov., isolated from bovine faeces in Northern Ireland.</title>
        <authorList>
            <person name="Mitchell M."/>
            <person name="Nguyen S.V."/>
            <person name="Connor M."/>
            <person name="Fairley D.J."/>
            <person name="Donoghue O."/>
            <person name="Marshall H."/>
            <person name="Koolman L."/>
            <person name="McMullan G."/>
            <person name="Schaffer K.E."/>
            <person name="McGrath J.W."/>
            <person name="Fanning S."/>
        </authorList>
    </citation>
    <scope>NUCLEOTIDE SEQUENCE [LARGE SCALE GENOMIC DNA]</scope>
    <source>
        <strain evidence="1 2">MCA3</strain>
    </source>
</reference>
<dbReference type="PANTHER" id="PTHR37316">
    <property type="entry name" value="TEICHOIC ACID GLYCEROL-PHOSPHATE PRIMASE"/>
    <property type="match status" value="1"/>
</dbReference>